<proteinExistence type="predicted"/>
<dbReference type="InterPro" id="IPR009912">
    <property type="entry name" value="DUF1451"/>
</dbReference>
<feature type="coiled-coil region" evidence="1">
    <location>
        <begin position="1"/>
        <end position="32"/>
    </location>
</feature>
<evidence type="ECO:0000313" key="2">
    <source>
        <dbReference type="EMBL" id="MDP4537085.1"/>
    </source>
</evidence>
<evidence type="ECO:0000313" key="3">
    <source>
        <dbReference type="Proteomes" id="UP001231616"/>
    </source>
</evidence>
<sequence length="157" mass="18549">MKELKQKYQQWLEQLAEMVQEAEKDSVDQLMELNQNIRAYFKAGRELTAYETQLFVETLKRQWQDADAAEQDDQPSLWPEALWYELAQITDRTQVEWQELLEDFRHKGVYFQGERVGMGCYRCEHCAHLVNYYHPTELQACTNCGGVSFCREGVPVE</sequence>
<name>A0ABT9H2F6_9GAMM</name>
<evidence type="ECO:0000256" key="1">
    <source>
        <dbReference type="SAM" id="Coils"/>
    </source>
</evidence>
<comment type="caution">
    <text evidence="2">The sequence shown here is derived from an EMBL/GenBank/DDBJ whole genome shotgun (WGS) entry which is preliminary data.</text>
</comment>
<dbReference type="Pfam" id="PF07295">
    <property type="entry name" value="DUF1451"/>
    <property type="match status" value="1"/>
</dbReference>
<accession>A0ABT9H2F6</accession>
<dbReference type="Proteomes" id="UP001231616">
    <property type="component" value="Unassembled WGS sequence"/>
</dbReference>
<dbReference type="RefSeq" id="WP_305894350.1">
    <property type="nucleotide sequence ID" value="NZ_JAUZVZ010000019.1"/>
</dbReference>
<protein>
    <recommendedName>
        <fullName evidence="4">Zinc ribbon-containing protein</fullName>
    </recommendedName>
</protein>
<reference evidence="2 3" key="1">
    <citation type="submission" date="2023-08" db="EMBL/GenBank/DDBJ databases">
        <authorList>
            <person name="Joshi A."/>
            <person name="Thite S."/>
        </authorList>
    </citation>
    <scope>NUCLEOTIDE SEQUENCE [LARGE SCALE GENOMIC DNA]</scope>
    <source>
        <strain evidence="2 3">AC40</strain>
    </source>
</reference>
<keyword evidence="1" id="KW-0175">Coiled coil</keyword>
<organism evidence="2 3">
    <name type="scientific">Alkalimonas collagenimarina</name>
    <dbReference type="NCBI Taxonomy" id="400390"/>
    <lineage>
        <taxon>Bacteria</taxon>
        <taxon>Pseudomonadati</taxon>
        <taxon>Pseudomonadota</taxon>
        <taxon>Gammaproteobacteria</taxon>
        <taxon>Alkalimonas</taxon>
    </lineage>
</organism>
<evidence type="ECO:0008006" key="4">
    <source>
        <dbReference type="Google" id="ProtNLM"/>
    </source>
</evidence>
<keyword evidence="3" id="KW-1185">Reference proteome</keyword>
<dbReference type="EMBL" id="JAUZVZ010000019">
    <property type="protein sequence ID" value="MDP4537085.1"/>
    <property type="molecule type" value="Genomic_DNA"/>
</dbReference>
<gene>
    <name evidence="2" type="ORF">Q3O60_12875</name>
</gene>